<reference evidence="3" key="2">
    <citation type="submission" date="2019-09" db="UniProtKB">
        <authorList>
            <consortium name="WormBaseParasite"/>
        </authorList>
    </citation>
    <scope>IDENTIFICATION</scope>
</reference>
<sequence>MFALCFKYDDSLSYYGNSAFYRLDMESARYDGLGVIYNISRRHATHKKRTIRTVSTCQQISCKPVNGRIISSEDAEEDEFYECLQLSMDETPRRYSKIVMGDFNAKLGGDQAGLKKVVGPFTSISDTNENASRPTTFCSYNTLCIGNKCSQHRRIHNAM</sequence>
<evidence type="ECO:0000313" key="3">
    <source>
        <dbReference type="WBParaSite" id="HPBE_0000966701-mRNA-1"/>
    </source>
</evidence>
<dbReference type="WBParaSite" id="HPBE_0000966701-mRNA-1">
    <property type="protein sequence ID" value="HPBE_0000966701-mRNA-1"/>
    <property type="gene ID" value="HPBE_0000966701"/>
</dbReference>
<dbReference type="OrthoDB" id="5867484at2759"/>
<evidence type="ECO:0000313" key="2">
    <source>
        <dbReference type="Proteomes" id="UP000050761"/>
    </source>
</evidence>
<dbReference type="InterPro" id="IPR036691">
    <property type="entry name" value="Endo/exonu/phosph_ase_sf"/>
</dbReference>
<name>A0A183FPT9_HELPZ</name>
<dbReference type="EMBL" id="UZAH01026507">
    <property type="protein sequence ID" value="VDO81742.1"/>
    <property type="molecule type" value="Genomic_DNA"/>
</dbReference>
<dbReference type="AlphaFoldDB" id="A0A183FPT9"/>
<dbReference type="Gene3D" id="3.60.10.10">
    <property type="entry name" value="Endonuclease/exonuclease/phosphatase"/>
    <property type="match status" value="1"/>
</dbReference>
<proteinExistence type="predicted"/>
<protein>
    <submittedName>
        <fullName evidence="3">Endo/exonuclease/phosphatase domain-containing protein</fullName>
    </submittedName>
</protein>
<reference evidence="1 2" key="1">
    <citation type="submission" date="2018-11" db="EMBL/GenBank/DDBJ databases">
        <authorList>
            <consortium name="Pathogen Informatics"/>
        </authorList>
    </citation>
    <scope>NUCLEOTIDE SEQUENCE [LARGE SCALE GENOMIC DNA]</scope>
</reference>
<organism evidence="2 3">
    <name type="scientific">Heligmosomoides polygyrus</name>
    <name type="common">Parasitic roundworm</name>
    <dbReference type="NCBI Taxonomy" id="6339"/>
    <lineage>
        <taxon>Eukaryota</taxon>
        <taxon>Metazoa</taxon>
        <taxon>Ecdysozoa</taxon>
        <taxon>Nematoda</taxon>
        <taxon>Chromadorea</taxon>
        <taxon>Rhabditida</taxon>
        <taxon>Rhabditina</taxon>
        <taxon>Rhabditomorpha</taxon>
        <taxon>Strongyloidea</taxon>
        <taxon>Heligmosomidae</taxon>
        <taxon>Heligmosomoides</taxon>
    </lineage>
</organism>
<keyword evidence="2" id="KW-1185">Reference proteome</keyword>
<accession>A0A3P8CC94</accession>
<evidence type="ECO:0000313" key="1">
    <source>
        <dbReference type="EMBL" id="VDO81742.1"/>
    </source>
</evidence>
<gene>
    <name evidence="1" type="ORF">HPBE_LOCUS9668</name>
</gene>
<accession>A0A183FPT9</accession>
<dbReference type="Proteomes" id="UP000050761">
    <property type="component" value="Unassembled WGS sequence"/>
</dbReference>